<accession>A0A3S1DDC7</accession>
<dbReference type="RefSeq" id="WP_127197450.1">
    <property type="nucleotide sequence ID" value="NZ_RZNX01000001.1"/>
</dbReference>
<dbReference type="InterPro" id="IPR050312">
    <property type="entry name" value="IolE/XylAMocC-like"/>
</dbReference>
<organism evidence="2 3">
    <name type="scientific">Paenibacillus zeisoli</name>
    <dbReference type="NCBI Taxonomy" id="2496267"/>
    <lineage>
        <taxon>Bacteria</taxon>
        <taxon>Bacillati</taxon>
        <taxon>Bacillota</taxon>
        <taxon>Bacilli</taxon>
        <taxon>Bacillales</taxon>
        <taxon>Paenibacillaceae</taxon>
        <taxon>Paenibacillus</taxon>
    </lineage>
</organism>
<keyword evidence="2" id="KW-0413">Isomerase</keyword>
<dbReference type="Proteomes" id="UP000272464">
    <property type="component" value="Unassembled WGS sequence"/>
</dbReference>
<sequence>MFPFKPALNTSTLIPFALGVKEQIHTAAKAGYQGIELWVKDIETYLGEGGSLQELKRYISDTGIEVVNAIAFWAWADRDADTRTQGLQQARREMEMLAAIGCQAAAAPPYGNVEGIPLVQMAEAYANLAGIARDQGVEPFLEFWGRAKQLNCVSDALYVAQASGVKDTKILLDPFHMYTGGSELSSLTGISGEQIGIVHVNDYPSNPPRELIGDQDRVFPGDGVMPSFDFASQLHDSGYNGFLSLELFREDYEGRSAIETAEYGLIKMRKAYSISWTGSQR</sequence>
<name>A0A3S1DDC7_9BACL</name>
<proteinExistence type="predicted"/>
<evidence type="ECO:0000313" key="2">
    <source>
        <dbReference type="EMBL" id="RUT35750.1"/>
    </source>
</evidence>
<feature type="domain" description="Xylose isomerase-like TIM barrel" evidence="1">
    <location>
        <begin position="26"/>
        <end position="256"/>
    </location>
</feature>
<dbReference type="InterPro" id="IPR013022">
    <property type="entry name" value="Xyl_isomerase-like_TIM-brl"/>
</dbReference>
<dbReference type="Pfam" id="PF01261">
    <property type="entry name" value="AP_endonuc_2"/>
    <property type="match status" value="1"/>
</dbReference>
<comment type="caution">
    <text evidence="2">The sequence shown here is derived from an EMBL/GenBank/DDBJ whole genome shotgun (WGS) entry which is preliminary data.</text>
</comment>
<dbReference type="OrthoDB" id="9814946at2"/>
<dbReference type="PANTHER" id="PTHR12110:SF48">
    <property type="entry name" value="BLL3656 PROTEIN"/>
    <property type="match status" value="1"/>
</dbReference>
<gene>
    <name evidence="2" type="ORF">EJP77_01660</name>
</gene>
<keyword evidence="3" id="KW-1185">Reference proteome</keyword>
<evidence type="ECO:0000313" key="3">
    <source>
        <dbReference type="Proteomes" id="UP000272464"/>
    </source>
</evidence>
<dbReference type="GO" id="GO:0016853">
    <property type="term" value="F:isomerase activity"/>
    <property type="evidence" value="ECO:0007669"/>
    <property type="project" value="UniProtKB-KW"/>
</dbReference>
<dbReference type="Gene3D" id="3.20.20.150">
    <property type="entry name" value="Divalent-metal-dependent TIM barrel enzymes"/>
    <property type="match status" value="1"/>
</dbReference>
<dbReference type="InterPro" id="IPR036237">
    <property type="entry name" value="Xyl_isomerase-like_sf"/>
</dbReference>
<dbReference type="EMBL" id="RZNX01000001">
    <property type="protein sequence ID" value="RUT35750.1"/>
    <property type="molecule type" value="Genomic_DNA"/>
</dbReference>
<dbReference type="AlphaFoldDB" id="A0A3S1DDC7"/>
<protein>
    <submittedName>
        <fullName evidence="2">Sugar phosphate isomerase/epimerase</fullName>
    </submittedName>
</protein>
<dbReference type="SUPFAM" id="SSF51658">
    <property type="entry name" value="Xylose isomerase-like"/>
    <property type="match status" value="1"/>
</dbReference>
<reference evidence="2 3" key="1">
    <citation type="submission" date="2018-12" db="EMBL/GenBank/DDBJ databases">
        <authorList>
            <person name="Sun L."/>
            <person name="Chen Z."/>
        </authorList>
    </citation>
    <scope>NUCLEOTIDE SEQUENCE [LARGE SCALE GENOMIC DNA]</scope>
    <source>
        <strain evidence="2 3">3-5-3</strain>
    </source>
</reference>
<evidence type="ECO:0000259" key="1">
    <source>
        <dbReference type="Pfam" id="PF01261"/>
    </source>
</evidence>
<dbReference type="PANTHER" id="PTHR12110">
    <property type="entry name" value="HYDROXYPYRUVATE ISOMERASE"/>
    <property type="match status" value="1"/>
</dbReference>